<dbReference type="SUPFAM" id="SSF52833">
    <property type="entry name" value="Thioredoxin-like"/>
    <property type="match status" value="1"/>
</dbReference>
<dbReference type="PANTHER" id="PTHR43968:SF6">
    <property type="entry name" value="GLUTATHIONE S-TRANSFERASE OMEGA"/>
    <property type="match status" value="1"/>
</dbReference>
<dbReference type="PANTHER" id="PTHR43968">
    <property type="match status" value="1"/>
</dbReference>
<accession>A0A937HMS6</accession>
<dbReference type="InterPro" id="IPR036249">
    <property type="entry name" value="Thioredoxin-like_sf"/>
</dbReference>
<dbReference type="PROSITE" id="PS50405">
    <property type="entry name" value="GST_CTER"/>
    <property type="match status" value="1"/>
</dbReference>
<dbReference type="EMBL" id="JADHOK010000020">
    <property type="protein sequence ID" value="MBL6761586.1"/>
    <property type="molecule type" value="Genomic_DNA"/>
</dbReference>
<protein>
    <submittedName>
        <fullName evidence="3">Glutathione S-transferase family protein</fullName>
    </submittedName>
</protein>
<dbReference type="InterPro" id="IPR040079">
    <property type="entry name" value="Glutathione_S-Trfase"/>
</dbReference>
<evidence type="ECO:0000313" key="4">
    <source>
        <dbReference type="Proteomes" id="UP000785783"/>
    </source>
</evidence>
<dbReference type="InterPro" id="IPR004046">
    <property type="entry name" value="GST_C"/>
</dbReference>
<dbReference type="AlphaFoldDB" id="A0A937HMS6"/>
<dbReference type="Pfam" id="PF00043">
    <property type="entry name" value="GST_C"/>
    <property type="match status" value="1"/>
</dbReference>
<dbReference type="InterPro" id="IPR004045">
    <property type="entry name" value="Glutathione_S-Trfase_N"/>
</dbReference>
<reference evidence="3" key="1">
    <citation type="submission" date="2020-10" db="EMBL/GenBank/DDBJ databases">
        <title>Microbiome of the Black Sea water column analyzed by genome centric metagenomics.</title>
        <authorList>
            <person name="Cabello-Yeves P.J."/>
            <person name="Callieri C."/>
            <person name="Picazo A."/>
            <person name="Mehrshad M."/>
            <person name="Haro-Moreno J.M."/>
            <person name="Roda-Garcia J."/>
            <person name="Dzembekova N."/>
            <person name="Slabakova V."/>
            <person name="Slabakova N."/>
            <person name="Moncheva S."/>
            <person name="Rodriguez-Valera F."/>
        </authorList>
    </citation>
    <scope>NUCLEOTIDE SEQUENCE</scope>
    <source>
        <strain evidence="3">BS307-5m-G5</strain>
    </source>
</reference>
<organism evidence="3 4">
    <name type="scientific">PS1 clade bacterium</name>
    <dbReference type="NCBI Taxonomy" id="2175152"/>
    <lineage>
        <taxon>Bacteria</taxon>
        <taxon>Pseudomonadati</taxon>
        <taxon>Pseudomonadota</taxon>
        <taxon>Alphaproteobacteria</taxon>
        <taxon>PS1 clade</taxon>
    </lineage>
</organism>
<dbReference type="Proteomes" id="UP000785783">
    <property type="component" value="Unassembled WGS sequence"/>
</dbReference>
<feature type="domain" description="GST C-terminal" evidence="2">
    <location>
        <begin position="83"/>
        <end position="220"/>
    </location>
</feature>
<dbReference type="InterPro" id="IPR010987">
    <property type="entry name" value="Glutathione-S-Trfase_C-like"/>
</dbReference>
<evidence type="ECO:0000313" key="3">
    <source>
        <dbReference type="EMBL" id="MBL6761586.1"/>
    </source>
</evidence>
<proteinExistence type="predicted"/>
<dbReference type="SFLD" id="SFLDG00358">
    <property type="entry name" value="Main_(cytGST)"/>
    <property type="match status" value="1"/>
</dbReference>
<dbReference type="InterPro" id="IPR050983">
    <property type="entry name" value="GST_Omega/HSP26"/>
</dbReference>
<name>A0A937HMS6_9PROT</name>
<dbReference type="Pfam" id="PF13409">
    <property type="entry name" value="GST_N_2"/>
    <property type="match status" value="1"/>
</dbReference>
<dbReference type="SUPFAM" id="SSF47616">
    <property type="entry name" value="GST C-terminal domain-like"/>
    <property type="match status" value="1"/>
</dbReference>
<dbReference type="PROSITE" id="PS50404">
    <property type="entry name" value="GST_NTER"/>
    <property type="match status" value="1"/>
</dbReference>
<feature type="domain" description="GST N-terminal" evidence="1">
    <location>
        <begin position="1"/>
        <end position="78"/>
    </location>
</feature>
<sequence>MATLFHQPICPFSRKIRLILAEKKFAVEYVEERPWERRLDFLMLNPSGEVPVLVGEAGTVSGHYAIAEWLEEKGGATPLLPTSGLARAEVRRLSAWFDDKFYAEVGKLITYEKIDRRFMGADDGGGGPDMATVRVGLHNLELHLEYLTYLLQTRDWLAGGQLSLADFTAAAHFSCLDYTGDVPWKLWPVARDWYARIKSRPSFRPLLADHVAGMRPPPYYADLDF</sequence>
<evidence type="ECO:0000259" key="2">
    <source>
        <dbReference type="PROSITE" id="PS50405"/>
    </source>
</evidence>
<dbReference type="InterPro" id="IPR036282">
    <property type="entry name" value="Glutathione-S-Trfase_C_sf"/>
</dbReference>
<comment type="caution">
    <text evidence="3">The sequence shown here is derived from an EMBL/GenBank/DDBJ whole genome shotgun (WGS) entry which is preliminary data.</text>
</comment>
<evidence type="ECO:0000259" key="1">
    <source>
        <dbReference type="PROSITE" id="PS50404"/>
    </source>
</evidence>
<dbReference type="Gene3D" id="3.40.30.10">
    <property type="entry name" value="Glutaredoxin"/>
    <property type="match status" value="1"/>
</dbReference>
<dbReference type="CDD" id="cd00570">
    <property type="entry name" value="GST_N_family"/>
    <property type="match status" value="1"/>
</dbReference>
<dbReference type="PROSITE" id="PS51354">
    <property type="entry name" value="GLUTAREDOXIN_2"/>
    <property type="match status" value="1"/>
</dbReference>
<dbReference type="GO" id="GO:0005737">
    <property type="term" value="C:cytoplasm"/>
    <property type="evidence" value="ECO:0007669"/>
    <property type="project" value="TreeGrafter"/>
</dbReference>
<dbReference type="SFLD" id="SFLDS00019">
    <property type="entry name" value="Glutathione_Transferase_(cytos"/>
    <property type="match status" value="1"/>
</dbReference>
<dbReference type="CDD" id="cd00299">
    <property type="entry name" value="GST_C_family"/>
    <property type="match status" value="1"/>
</dbReference>
<dbReference type="Gene3D" id="1.20.1050.10">
    <property type="match status" value="1"/>
</dbReference>
<gene>
    <name evidence="3" type="ORF">ISQ19_02700</name>
</gene>